<proteinExistence type="predicted"/>
<feature type="transmembrane region" description="Helical" evidence="2">
    <location>
        <begin position="56"/>
        <end position="77"/>
    </location>
</feature>
<dbReference type="GeneID" id="37040034"/>
<evidence type="ECO:0000313" key="4">
    <source>
        <dbReference type="Proteomes" id="UP000245768"/>
    </source>
</evidence>
<dbReference type="AlphaFoldDB" id="A0A316YIZ4"/>
<sequence length="317" mass="36629">MRFRLQKPPIACEGNACWRKARFCPVQGQSVSLQLSQTRARSNQHHHSRFPSLSPIFALPLFFFLFFFLSCPVLAYGCPLQCSTHTAKRSASLRNWERSEIQKGAQRTKKGNRAGISSVSCESVKKGKKKGNQGSVPLRQPYYYKYYYNYYYCSTWPPAIPAPPRLRHNRELVCTWRGGPPHFDREDPCCAKKEGGRVHLGLRLRTRYGCCCCRPLPRRALHARGRQTSTTRARTRTLKHISSQTWQRGQHSSTAERCDCSCRTDKSFCRRQESIPRVRWPHRATKGLRLRTTLSFCSPSQTRSLKVDQEAEATLRW</sequence>
<protein>
    <submittedName>
        <fullName evidence="3">Uncharacterized protein</fullName>
    </submittedName>
</protein>
<keyword evidence="2" id="KW-1133">Transmembrane helix</keyword>
<evidence type="ECO:0000256" key="1">
    <source>
        <dbReference type="SAM" id="MobiDB-lite"/>
    </source>
</evidence>
<dbReference type="InParanoid" id="A0A316YIZ4"/>
<keyword evidence="2" id="KW-0472">Membrane</keyword>
<dbReference type="RefSeq" id="XP_025375261.1">
    <property type="nucleotide sequence ID" value="XM_025518118.1"/>
</dbReference>
<feature type="region of interest" description="Disordered" evidence="1">
    <location>
        <begin position="98"/>
        <end position="120"/>
    </location>
</feature>
<dbReference type="EMBL" id="KZ819638">
    <property type="protein sequence ID" value="PWN88063.1"/>
    <property type="molecule type" value="Genomic_DNA"/>
</dbReference>
<evidence type="ECO:0000256" key="2">
    <source>
        <dbReference type="SAM" id="Phobius"/>
    </source>
</evidence>
<gene>
    <name evidence="3" type="ORF">FA10DRAFT_153469</name>
</gene>
<dbReference type="Proteomes" id="UP000245768">
    <property type="component" value="Unassembled WGS sequence"/>
</dbReference>
<accession>A0A316YIZ4</accession>
<keyword evidence="4" id="KW-1185">Reference proteome</keyword>
<keyword evidence="2" id="KW-0812">Transmembrane</keyword>
<organism evidence="3 4">
    <name type="scientific">Acaromyces ingoldii</name>
    <dbReference type="NCBI Taxonomy" id="215250"/>
    <lineage>
        <taxon>Eukaryota</taxon>
        <taxon>Fungi</taxon>
        <taxon>Dikarya</taxon>
        <taxon>Basidiomycota</taxon>
        <taxon>Ustilaginomycotina</taxon>
        <taxon>Exobasidiomycetes</taxon>
        <taxon>Exobasidiales</taxon>
        <taxon>Cryptobasidiaceae</taxon>
        <taxon>Acaromyces</taxon>
    </lineage>
</organism>
<evidence type="ECO:0000313" key="3">
    <source>
        <dbReference type="EMBL" id="PWN88063.1"/>
    </source>
</evidence>
<reference evidence="3 4" key="1">
    <citation type="journal article" date="2018" name="Mol. Biol. Evol.">
        <title>Broad Genomic Sampling Reveals a Smut Pathogenic Ancestry of the Fungal Clade Ustilaginomycotina.</title>
        <authorList>
            <person name="Kijpornyongpan T."/>
            <person name="Mondo S.J."/>
            <person name="Barry K."/>
            <person name="Sandor L."/>
            <person name="Lee J."/>
            <person name="Lipzen A."/>
            <person name="Pangilinan J."/>
            <person name="LaButti K."/>
            <person name="Hainaut M."/>
            <person name="Henrissat B."/>
            <person name="Grigoriev I.V."/>
            <person name="Spatafora J.W."/>
            <person name="Aime M.C."/>
        </authorList>
    </citation>
    <scope>NUCLEOTIDE SEQUENCE [LARGE SCALE GENOMIC DNA]</scope>
    <source>
        <strain evidence="3 4">MCA 4198</strain>
    </source>
</reference>
<name>A0A316YIZ4_9BASI</name>